<feature type="region of interest" description="Disordered" evidence="1">
    <location>
        <begin position="29"/>
        <end position="52"/>
    </location>
</feature>
<evidence type="ECO:0000256" key="1">
    <source>
        <dbReference type="SAM" id="MobiDB-lite"/>
    </source>
</evidence>
<name>A0A017SP74_ASPRC</name>
<keyword evidence="3" id="KW-1185">Reference proteome</keyword>
<reference evidence="3" key="1">
    <citation type="journal article" date="2014" name="Nat. Commun.">
        <title>Genomic adaptations of the halophilic Dead Sea filamentous fungus Eurotium rubrum.</title>
        <authorList>
            <person name="Kis-Papo T."/>
            <person name="Weig A.R."/>
            <person name="Riley R."/>
            <person name="Persoh D."/>
            <person name="Salamov A."/>
            <person name="Sun H."/>
            <person name="Lipzen A."/>
            <person name="Wasser S.P."/>
            <person name="Rambold G."/>
            <person name="Grigoriev I.V."/>
            <person name="Nevo E."/>
        </authorList>
    </citation>
    <scope>NUCLEOTIDE SEQUENCE [LARGE SCALE GENOMIC DNA]</scope>
    <source>
        <strain evidence="3">CBS 135680</strain>
    </source>
</reference>
<protein>
    <submittedName>
        <fullName evidence="2">Uncharacterized protein</fullName>
    </submittedName>
</protein>
<proteinExistence type="predicted"/>
<dbReference type="GeneID" id="63696075"/>
<evidence type="ECO:0000313" key="2">
    <source>
        <dbReference type="EMBL" id="EYE98576.1"/>
    </source>
</evidence>
<feature type="compositionally biased region" description="Basic and acidic residues" evidence="1">
    <location>
        <begin position="30"/>
        <end position="39"/>
    </location>
</feature>
<sequence>MMISVGDSEEKDRVFWIGFDSAQALPEDALTERQRRGSSERSTSWNTSLMLW</sequence>
<dbReference type="Proteomes" id="UP000019804">
    <property type="component" value="Unassembled WGS sequence"/>
</dbReference>
<dbReference type="AlphaFoldDB" id="A0A017SP74"/>
<dbReference type="HOGENOM" id="CLU_3086833_0_0_1"/>
<organism evidence="2 3">
    <name type="scientific">Aspergillus ruber (strain CBS 135680)</name>
    <dbReference type="NCBI Taxonomy" id="1388766"/>
    <lineage>
        <taxon>Eukaryota</taxon>
        <taxon>Fungi</taxon>
        <taxon>Dikarya</taxon>
        <taxon>Ascomycota</taxon>
        <taxon>Pezizomycotina</taxon>
        <taxon>Eurotiomycetes</taxon>
        <taxon>Eurotiomycetidae</taxon>
        <taxon>Eurotiales</taxon>
        <taxon>Aspergillaceae</taxon>
        <taxon>Aspergillus</taxon>
        <taxon>Aspergillus subgen. Aspergillus</taxon>
    </lineage>
</organism>
<evidence type="ECO:0000313" key="3">
    <source>
        <dbReference type="Proteomes" id="UP000019804"/>
    </source>
</evidence>
<feature type="compositionally biased region" description="Polar residues" evidence="1">
    <location>
        <begin position="40"/>
        <end position="52"/>
    </location>
</feature>
<gene>
    <name evidence="2" type="ORF">EURHEDRAFT_408932</name>
</gene>
<accession>A0A017SP74</accession>
<dbReference type="EMBL" id="KK088413">
    <property type="protein sequence ID" value="EYE98576.1"/>
    <property type="molecule type" value="Genomic_DNA"/>
</dbReference>
<dbReference type="RefSeq" id="XP_040642264.1">
    <property type="nucleotide sequence ID" value="XM_040780951.1"/>
</dbReference>